<comment type="caution">
    <text evidence="9">The sequence shown here is derived from an EMBL/GenBank/DDBJ whole genome shotgun (WGS) entry which is preliminary data.</text>
</comment>
<evidence type="ECO:0000256" key="3">
    <source>
        <dbReference type="ARBA" id="ARBA00022475"/>
    </source>
</evidence>
<sequence length="306" mass="33786">MDKKINLLPHIVFALVYFIWGINIASMKIGGLEWDPLVFNGIRFLIVLPILWTITYLSFKSNNIIFSIKKNDLLLVAGLGVLNAVGMEAMLSYALQYSTSANGAVLGRGFMPVVTALFALLLKEIKLTNRILFGLPIAFFGVVLMMLGNNLHFGIDTLRGDVLLLTRAFFGAAYLIGMNHLLKKYPITLIISLEMTAGAMSLLPFVILNVDVVYLQSISVIGWISLIYTSIIATVIAFYLHHFGLRKLGSFKASVYGFLLPITAAVAGFVILQERLSLIQILGAVAVLCSMYLIQKERYKISVENG</sequence>
<evidence type="ECO:0000256" key="4">
    <source>
        <dbReference type="ARBA" id="ARBA00022692"/>
    </source>
</evidence>
<accession>A0ABT9IT82</accession>
<evidence type="ECO:0000256" key="5">
    <source>
        <dbReference type="ARBA" id="ARBA00022989"/>
    </source>
</evidence>
<evidence type="ECO:0000256" key="2">
    <source>
        <dbReference type="ARBA" id="ARBA00007362"/>
    </source>
</evidence>
<feature type="transmembrane region" description="Helical" evidence="7">
    <location>
        <begin position="189"/>
        <end position="208"/>
    </location>
</feature>
<name>A0ABT9IT82_9BACL</name>
<feature type="transmembrane region" description="Helical" evidence="7">
    <location>
        <begin position="253"/>
        <end position="272"/>
    </location>
</feature>
<dbReference type="InterPro" id="IPR050638">
    <property type="entry name" value="AA-Vitamin_Transporters"/>
</dbReference>
<dbReference type="InterPro" id="IPR037185">
    <property type="entry name" value="EmrE-like"/>
</dbReference>
<keyword evidence="10" id="KW-1185">Reference proteome</keyword>
<feature type="transmembrane region" description="Helical" evidence="7">
    <location>
        <begin position="163"/>
        <end position="182"/>
    </location>
</feature>
<feature type="transmembrane region" description="Helical" evidence="7">
    <location>
        <begin position="101"/>
        <end position="122"/>
    </location>
</feature>
<gene>
    <name evidence="9" type="ORF">Q5Y73_00440</name>
</gene>
<feature type="transmembrane region" description="Helical" evidence="7">
    <location>
        <begin position="278"/>
        <end position="294"/>
    </location>
</feature>
<evidence type="ECO:0000313" key="9">
    <source>
        <dbReference type="EMBL" id="MDP5272566.1"/>
    </source>
</evidence>
<feature type="domain" description="EamA" evidence="8">
    <location>
        <begin position="159"/>
        <end position="294"/>
    </location>
</feature>
<dbReference type="SUPFAM" id="SSF103481">
    <property type="entry name" value="Multidrug resistance efflux transporter EmrE"/>
    <property type="match status" value="2"/>
</dbReference>
<reference evidence="9 10" key="1">
    <citation type="submission" date="2023-08" db="EMBL/GenBank/DDBJ databases">
        <authorList>
            <person name="Park J.-S."/>
        </authorList>
    </citation>
    <scope>NUCLEOTIDE SEQUENCE [LARGE SCALE GENOMIC DNA]</scope>
    <source>
        <strain evidence="9 10">2205SS18-9</strain>
    </source>
</reference>
<feature type="transmembrane region" description="Helical" evidence="7">
    <location>
        <begin position="131"/>
        <end position="151"/>
    </location>
</feature>
<evidence type="ECO:0000256" key="1">
    <source>
        <dbReference type="ARBA" id="ARBA00004651"/>
    </source>
</evidence>
<organism evidence="9 10">
    <name type="scientific">Chengkuizengella axinellae</name>
    <dbReference type="NCBI Taxonomy" id="3064388"/>
    <lineage>
        <taxon>Bacteria</taxon>
        <taxon>Bacillati</taxon>
        <taxon>Bacillota</taxon>
        <taxon>Bacilli</taxon>
        <taxon>Bacillales</taxon>
        <taxon>Paenibacillaceae</taxon>
        <taxon>Chengkuizengella</taxon>
    </lineage>
</organism>
<evidence type="ECO:0000256" key="7">
    <source>
        <dbReference type="SAM" id="Phobius"/>
    </source>
</evidence>
<feature type="domain" description="EamA" evidence="8">
    <location>
        <begin position="11"/>
        <end position="146"/>
    </location>
</feature>
<proteinExistence type="inferred from homology"/>
<protein>
    <submittedName>
        <fullName evidence="9">DMT family transporter</fullName>
    </submittedName>
</protein>
<dbReference type="Proteomes" id="UP001231941">
    <property type="component" value="Unassembled WGS sequence"/>
</dbReference>
<comment type="subcellular location">
    <subcellularLocation>
        <location evidence="1">Cell membrane</location>
        <topology evidence="1">Multi-pass membrane protein</topology>
    </subcellularLocation>
</comment>
<evidence type="ECO:0000313" key="10">
    <source>
        <dbReference type="Proteomes" id="UP001231941"/>
    </source>
</evidence>
<feature type="transmembrane region" description="Helical" evidence="7">
    <location>
        <begin position="37"/>
        <end position="59"/>
    </location>
</feature>
<dbReference type="InterPro" id="IPR000620">
    <property type="entry name" value="EamA_dom"/>
</dbReference>
<comment type="similarity">
    <text evidence="2">Belongs to the EamA transporter family.</text>
</comment>
<keyword evidence="3" id="KW-1003">Cell membrane</keyword>
<evidence type="ECO:0000259" key="8">
    <source>
        <dbReference type="Pfam" id="PF00892"/>
    </source>
</evidence>
<feature type="transmembrane region" description="Helical" evidence="7">
    <location>
        <begin position="7"/>
        <end position="25"/>
    </location>
</feature>
<dbReference type="RefSeq" id="WP_305989882.1">
    <property type="nucleotide sequence ID" value="NZ_JAVAMP010000001.1"/>
</dbReference>
<keyword evidence="4 7" id="KW-0812">Transmembrane</keyword>
<dbReference type="PANTHER" id="PTHR32322:SF18">
    <property type="entry name" value="S-ADENOSYLMETHIONINE_S-ADENOSYLHOMOCYSTEINE TRANSPORTER"/>
    <property type="match status" value="1"/>
</dbReference>
<dbReference type="PANTHER" id="PTHR32322">
    <property type="entry name" value="INNER MEMBRANE TRANSPORTER"/>
    <property type="match status" value="1"/>
</dbReference>
<dbReference type="EMBL" id="JAVAMP010000001">
    <property type="protein sequence ID" value="MDP5272566.1"/>
    <property type="molecule type" value="Genomic_DNA"/>
</dbReference>
<feature type="transmembrane region" description="Helical" evidence="7">
    <location>
        <begin position="220"/>
        <end position="241"/>
    </location>
</feature>
<keyword evidence="5 7" id="KW-1133">Transmembrane helix</keyword>
<keyword evidence="6 7" id="KW-0472">Membrane</keyword>
<feature type="transmembrane region" description="Helical" evidence="7">
    <location>
        <begin position="71"/>
        <end position="95"/>
    </location>
</feature>
<dbReference type="Pfam" id="PF00892">
    <property type="entry name" value="EamA"/>
    <property type="match status" value="2"/>
</dbReference>
<evidence type="ECO:0000256" key="6">
    <source>
        <dbReference type="ARBA" id="ARBA00023136"/>
    </source>
</evidence>